<dbReference type="EMBL" id="GEDC01003830">
    <property type="protein sequence ID" value="JAS33468.1"/>
    <property type="molecule type" value="Transcribed_RNA"/>
</dbReference>
<dbReference type="InterPro" id="IPR029071">
    <property type="entry name" value="Ubiquitin-like_domsf"/>
</dbReference>
<dbReference type="PANTHER" id="PTHR16470:SF0">
    <property type="entry name" value="UBIQUITIN DOMAIN-CONTAINING PROTEIN UBFD1"/>
    <property type="match status" value="1"/>
</dbReference>
<dbReference type="Pfam" id="PF25343">
    <property type="entry name" value="PH_UBFD1_C"/>
    <property type="match status" value="1"/>
</dbReference>
<feature type="domain" description="Ubiquitin-like" evidence="1">
    <location>
        <begin position="67"/>
        <end position="136"/>
    </location>
</feature>
<dbReference type="InterPro" id="IPR019954">
    <property type="entry name" value="Ubiquitin_CS"/>
</dbReference>
<organism evidence="2">
    <name type="scientific">Clastoptera arizonana</name>
    <name type="common">Arizona spittle bug</name>
    <dbReference type="NCBI Taxonomy" id="38151"/>
    <lineage>
        <taxon>Eukaryota</taxon>
        <taxon>Metazoa</taxon>
        <taxon>Ecdysozoa</taxon>
        <taxon>Arthropoda</taxon>
        <taxon>Hexapoda</taxon>
        <taxon>Insecta</taxon>
        <taxon>Pterygota</taxon>
        <taxon>Neoptera</taxon>
        <taxon>Paraneoptera</taxon>
        <taxon>Hemiptera</taxon>
        <taxon>Auchenorrhyncha</taxon>
        <taxon>Cercopoidea</taxon>
        <taxon>Clastopteridae</taxon>
        <taxon>Clastoptera</taxon>
    </lineage>
</organism>
<dbReference type="CDD" id="cd17047">
    <property type="entry name" value="Ubl_UBFD1"/>
    <property type="match status" value="1"/>
</dbReference>
<evidence type="ECO:0000313" key="2">
    <source>
        <dbReference type="EMBL" id="JAS33468.1"/>
    </source>
</evidence>
<dbReference type="GO" id="GO:0045296">
    <property type="term" value="F:cadherin binding"/>
    <property type="evidence" value="ECO:0007669"/>
    <property type="project" value="TreeGrafter"/>
</dbReference>
<dbReference type="AlphaFoldDB" id="A0A1B6E6C5"/>
<dbReference type="InterPro" id="IPR039120">
    <property type="entry name" value="UBFD1"/>
</dbReference>
<dbReference type="SMART" id="SM00213">
    <property type="entry name" value="UBQ"/>
    <property type="match status" value="1"/>
</dbReference>
<dbReference type="GO" id="GO:0003723">
    <property type="term" value="F:RNA binding"/>
    <property type="evidence" value="ECO:0007669"/>
    <property type="project" value="TreeGrafter"/>
</dbReference>
<name>A0A1B6E6C5_9HEMI</name>
<dbReference type="PROSITE" id="PS50053">
    <property type="entry name" value="UBIQUITIN_2"/>
    <property type="match status" value="1"/>
</dbReference>
<evidence type="ECO:0000259" key="1">
    <source>
        <dbReference type="PROSITE" id="PS50053"/>
    </source>
</evidence>
<dbReference type="PROSITE" id="PS00299">
    <property type="entry name" value="UBIQUITIN_1"/>
    <property type="match status" value="1"/>
</dbReference>
<dbReference type="SUPFAM" id="SSF54236">
    <property type="entry name" value="Ubiquitin-like"/>
    <property type="match status" value="1"/>
</dbReference>
<dbReference type="Pfam" id="PF00240">
    <property type="entry name" value="ubiquitin"/>
    <property type="match status" value="1"/>
</dbReference>
<gene>
    <name evidence="2" type="ORF">g.3565</name>
</gene>
<reference evidence="2" key="1">
    <citation type="submission" date="2015-12" db="EMBL/GenBank/DDBJ databases">
        <title>De novo transcriptome assembly of four potential Pierce s Disease insect vectors from Arizona vineyards.</title>
        <authorList>
            <person name="Tassone E.E."/>
        </authorList>
    </citation>
    <scope>NUCLEOTIDE SEQUENCE</scope>
</reference>
<sequence length="291" mass="32444">MDCTDNGDNNKENNVKENDSNCAINTEFQEITAIKSELPSLPNTEINSTQSMNLLTNSEPTAITLSEEVDFTVIHNKNKYDIKFPLDNNVGQLKQHLQDKIGVPTSLQKVMIKGLAKDDRTLKELGVVKGAKVMVVGCKLDDVIAVSTPSTQDTEDEKTSGATKEPFCKQKMHRKVLDKGIPDDVMPGLKNTKDELPPFPLSGMLNKSGGKVRLTFKLELDQVWIGTKERTDKIPMNSIKSIVSEPIEGFEQYHVMGIQLGTTEASRYWVYWVPAQYVDSIKDAILGTWLL</sequence>
<protein>
    <recommendedName>
        <fullName evidence="1">Ubiquitin-like domain-containing protein</fullName>
    </recommendedName>
</protein>
<dbReference type="Gene3D" id="3.10.20.90">
    <property type="entry name" value="Phosphatidylinositol 3-kinase Catalytic Subunit, Chain A, domain 1"/>
    <property type="match status" value="1"/>
</dbReference>
<proteinExistence type="predicted"/>
<dbReference type="InterPro" id="IPR000626">
    <property type="entry name" value="Ubiquitin-like_dom"/>
</dbReference>
<dbReference type="PANTHER" id="PTHR16470">
    <property type="entry name" value="UBIQUITIN DOMAIN-CONTAINING PROTEIN UBFD1"/>
    <property type="match status" value="1"/>
</dbReference>
<accession>A0A1B6E6C5</accession>
<dbReference type="InterPro" id="IPR057455">
    <property type="entry name" value="UBFD1_C"/>
</dbReference>